<feature type="region of interest" description="Disordered" evidence="1">
    <location>
        <begin position="527"/>
        <end position="547"/>
    </location>
</feature>
<evidence type="ECO:0000313" key="4">
    <source>
        <dbReference type="Proteomes" id="UP000324629"/>
    </source>
</evidence>
<feature type="region of interest" description="Disordered" evidence="1">
    <location>
        <begin position="179"/>
        <end position="243"/>
    </location>
</feature>
<feature type="compositionally biased region" description="Polar residues" evidence="1">
    <location>
        <begin position="209"/>
        <end position="218"/>
    </location>
</feature>
<keyword evidence="4" id="KW-1185">Reference proteome</keyword>
<evidence type="ECO:0000313" key="3">
    <source>
        <dbReference type="EMBL" id="KAA3678176.1"/>
    </source>
</evidence>
<gene>
    <name evidence="3" type="ORF">DEA37_0005960</name>
</gene>
<proteinExistence type="predicted"/>
<keyword evidence="2" id="KW-0472">Membrane</keyword>
<name>A0A5J4NRG0_9TREM</name>
<feature type="region of interest" description="Disordered" evidence="1">
    <location>
        <begin position="118"/>
        <end position="140"/>
    </location>
</feature>
<protein>
    <submittedName>
        <fullName evidence="3">Uncharacterized protein</fullName>
    </submittedName>
</protein>
<sequence>MRMHKPNVTQAESLNNFNYDDKLPLKLGLILLATTIVFLFFCLLYLTCRRLRRYKRITDRDDDYDGYESGDSEITQFDKEKIRLTGFMDRQTEPTIQATQVHTEHATHHEQGLQSAFSIGDETDGDSDVEDSRSTSKSHGLYATVDPVTIMTNVTAVAQQIPESNTGFRGPITFSSVFGPEEGQTQNEKCSIEDIVPTPPAPPRCTVRRVSSTPNLQSRPEESKKGPVQPAPTETQDKVQTDASLDDAELFTKGYTEEELQMANEDGTLVNSTERELELSSGSIGDIGSTRPLLPLQLPSWALETDKPERGFLVFALSINPKPGCTGPPRFLVDVRVLEARCVLSHSLEPRAGRFYVKARIQPAGSNNTSESVLSLDQLNSRSRGFISERIHAFTLTRATASVSCGSTPVRRAFRSPVFWHAITLETELPGSYSETNPSLRFGAPLSSNLTNISPGNPLELRLDLKERDALKADGLYGSGSTIFLPHWRRSQLLGSVRIPLSQKILEYFLSDDCDLRHLSSRCSAMVPESKRNADDSDRESTNRSEGANEVMRVLRFVRPLSPPTDETADRGDLTIGIQYSMETGKLTLNPLKCTGICLPKGTRTSSVLFVKILLSNTANELTAQGCVLLSAALVSNRRLITVQKSNPSARLTTNAAEFLLGERMQFLVEEHPSQVCLILSVFARSGRRINDTVTLLGRCVVGPEGLAYGQGLSHWNAVNSQRGIVKRTHVLF</sequence>
<comment type="caution">
    <text evidence="3">The sequence shown here is derived from an EMBL/GenBank/DDBJ whole genome shotgun (WGS) entry which is preliminary data.</text>
</comment>
<evidence type="ECO:0000256" key="2">
    <source>
        <dbReference type="SAM" id="Phobius"/>
    </source>
</evidence>
<dbReference type="Proteomes" id="UP000324629">
    <property type="component" value="Unassembled WGS sequence"/>
</dbReference>
<dbReference type="Gene3D" id="2.60.40.150">
    <property type="entry name" value="C2 domain"/>
    <property type="match status" value="1"/>
</dbReference>
<reference evidence="3 4" key="1">
    <citation type="journal article" date="2019" name="Gigascience">
        <title>Whole-genome sequence of the oriental lung fluke Paragonimus westermani.</title>
        <authorList>
            <person name="Oey H."/>
            <person name="Zakrzewski M."/>
            <person name="Narain K."/>
            <person name="Devi K.R."/>
            <person name="Agatsuma T."/>
            <person name="Nawaratna S."/>
            <person name="Gobert G.N."/>
            <person name="Jones M.K."/>
            <person name="Ragan M.A."/>
            <person name="McManus D.P."/>
            <person name="Krause L."/>
        </authorList>
    </citation>
    <scope>NUCLEOTIDE SEQUENCE [LARGE SCALE GENOMIC DNA]</scope>
    <source>
        <strain evidence="3 4">IND2009</strain>
    </source>
</reference>
<accession>A0A5J4NRG0</accession>
<keyword evidence="2" id="KW-0812">Transmembrane</keyword>
<dbReference type="AlphaFoldDB" id="A0A5J4NRG0"/>
<feature type="compositionally biased region" description="Basic and acidic residues" evidence="1">
    <location>
        <begin position="529"/>
        <end position="543"/>
    </location>
</feature>
<keyword evidence="2" id="KW-1133">Transmembrane helix</keyword>
<dbReference type="EMBL" id="QNGE01001195">
    <property type="protein sequence ID" value="KAA3678176.1"/>
    <property type="molecule type" value="Genomic_DNA"/>
</dbReference>
<dbReference type="InterPro" id="IPR035892">
    <property type="entry name" value="C2_domain_sf"/>
</dbReference>
<evidence type="ECO:0000256" key="1">
    <source>
        <dbReference type="SAM" id="MobiDB-lite"/>
    </source>
</evidence>
<organism evidence="3 4">
    <name type="scientific">Paragonimus westermani</name>
    <dbReference type="NCBI Taxonomy" id="34504"/>
    <lineage>
        <taxon>Eukaryota</taxon>
        <taxon>Metazoa</taxon>
        <taxon>Spiralia</taxon>
        <taxon>Lophotrochozoa</taxon>
        <taxon>Platyhelminthes</taxon>
        <taxon>Trematoda</taxon>
        <taxon>Digenea</taxon>
        <taxon>Plagiorchiida</taxon>
        <taxon>Troglotremata</taxon>
        <taxon>Troglotrematidae</taxon>
        <taxon>Paragonimus</taxon>
    </lineage>
</organism>
<feature type="transmembrane region" description="Helical" evidence="2">
    <location>
        <begin position="27"/>
        <end position="46"/>
    </location>
</feature>